<keyword evidence="3" id="KW-1185">Reference proteome</keyword>
<organism evidence="2 3">
    <name type="scientific">Ideonella lacteola</name>
    <dbReference type="NCBI Taxonomy" id="2984193"/>
    <lineage>
        <taxon>Bacteria</taxon>
        <taxon>Pseudomonadati</taxon>
        <taxon>Pseudomonadota</taxon>
        <taxon>Betaproteobacteria</taxon>
        <taxon>Burkholderiales</taxon>
        <taxon>Sphaerotilaceae</taxon>
        <taxon>Ideonella</taxon>
    </lineage>
</organism>
<feature type="compositionally biased region" description="Basic residues" evidence="1">
    <location>
        <begin position="129"/>
        <end position="138"/>
    </location>
</feature>
<feature type="region of interest" description="Disordered" evidence="1">
    <location>
        <begin position="111"/>
        <end position="145"/>
    </location>
</feature>
<accession>A0ABU9BYT8</accession>
<reference evidence="2 3" key="1">
    <citation type="submission" date="2024-04" db="EMBL/GenBank/DDBJ databases">
        <title>Novel species of the genus Ideonella isolated from streams.</title>
        <authorList>
            <person name="Lu H."/>
        </authorList>
    </citation>
    <scope>NUCLEOTIDE SEQUENCE [LARGE SCALE GENOMIC DNA]</scope>
    <source>
        <strain evidence="2 3">DXS29W</strain>
    </source>
</reference>
<gene>
    <name evidence="2" type="ORF">AACH06_30025</name>
</gene>
<dbReference type="EMBL" id="JBBUTG010000070">
    <property type="protein sequence ID" value="MEK8035076.1"/>
    <property type="molecule type" value="Genomic_DNA"/>
</dbReference>
<evidence type="ECO:0000256" key="1">
    <source>
        <dbReference type="SAM" id="MobiDB-lite"/>
    </source>
</evidence>
<sequence length="145" mass="15662">MGNLTDHWGNGCFGAGRKAEGCAAHANCDAICVQGSSVAVQKVCAYAEQSPKEQTKEHASVSTDNSRGNIAGDFSTSFTAPTVFNDTFNSKATQREKRYDDATGQVAEELEKKLEYRPQDKFTDDFKGHKAPNVRRKGLAAGQSP</sequence>
<protein>
    <submittedName>
        <fullName evidence="2">Uncharacterized protein</fullName>
    </submittedName>
</protein>
<proteinExistence type="predicted"/>
<dbReference type="RefSeq" id="WP_341429510.1">
    <property type="nucleotide sequence ID" value="NZ_JBBUTG010000070.1"/>
</dbReference>
<evidence type="ECO:0000313" key="3">
    <source>
        <dbReference type="Proteomes" id="UP001371218"/>
    </source>
</evidence>
<feature type="region of interest" description="Disordered" evidence="1">
    <location>
        <begin position="48"/>
        <end position="74"/>
    </location>
</feature>
<evidence type="ECO:0000313" key="2">
    <source>
        <dbReference type="EMBL" id="MEK8035076.1"/>
    </source>
</evidence>
<name>A0ABU9BYT8_9BURK</name>
<dbReference type="Proteomes" id="UP001371218">
    <property type="component" value="Unassembled WGS sequence"/>
</dbReference>
<feature type="compositionally biased region" description="Polar residues" evidence="1">
    <location>
        <begin position="60"/>
        <end position="74"/>
    </location>
</feature>
<feature type="compositionally biased region" description="Basic and acidic residues" evidence="1">
    <location>
        <begin position="50"/>
        <end position="59"/>
    </location>
</feature>
<comment type="caution">
    <text evidence="2">The sequence shown here is derived from an EMBL/GenBank/DDBJ whole genome shotgun (WGS) entry which is preliminary data.</text>
</comment>
<feature type="compositionally biased region" description="Basic and acidic residues" evidence="1">
    <location>
        <begin position="111"/>
        <end position="128"/>
    </location>
</feature>